<dbReference type="RefSeq" id="XP_977125.2">
    <property type="nucleotide sequence ID" value="XM_972032.2"/>
</dbReference>
<dbReference type="PANTHER" id="PTHR15332:SF175">
    <property type="entry name" value="PROPROTEIN CONVERTASE SUBTILISIN_KEXIN TYPE 5-LIKE"/>
    <property type="match status" value="1"/>
</dbReference>
<evidence type="ECO:0000256" key="3">
    <source>
        <dbReference type="ARBA" id="ARBA00022729"/>
    </source>
</evidence>
<protein>
    <submittedName>
        <fullName evidence="10">Zinc finger lsd1 subclass family protein</fullName>
    </submittedName>
</protein>
<keyword evidence="11" id="KW-1185">Reference proteome</keyword>
<accession>Q22M95</accession>
<keyword evidence="4" id="KW-0325">Glycoprotein</keyword>
<dbReference type="InParanoid" id="Q22M95"/>
<dbReference type="Gene3D" id="2.10.220.10">
    <property type="entry name" value="Hormone Receptor, Insulin-like Growth Factor Receptor 1, Chain A, domain 2"/>
    <property type="match status" value="27"/>
</dbReference>
<evidence type="ECO:0000256" key="8">
    <source>
        <dbReference type="SAM" id="SignalP"/>
    </source>
</evidence>
<dbReference type="eggNOG" id="KOG3525">
    <property type="taxonomic scope" value="Eukaryota"/>
</dbReference>
<evidence type="ECO:0000313" key="11">
    <source>
        <dbReference type="Proteomes" id="UP000009168"/>
    </source>
</evidence>
<dbReference type="SMART" id="SM00261">
    <property type="entry name" value="FU"/>
    <property type="match status" value="45"/>
</dbReference>
<comment type="caution">
    <text evidence="5">Lacks conserved residue(s) required for the propagation of feature annotation.</text>
</comment>
<proteinExistence type="predicted"/>
<evidence type="ECO:0000256" key="7">
    <source>
        <dbReference type="SAM" id="Phobius"/>
    </source>
</evidence>
<dbReference type="InterPro" id="IPR009030">
    <property type="entry name" value="Growth_fac_rcpt_cys_sf"/>
</dbReference>
<gene>
    <name evidence="10" type="ORF">TTHERM_00037240</name>
</gene>
<feature type="transmembrane region" description="Helical" evidence="7">
    <location>
        <begin position="2913"/>
        <end position="2935"/>
    </location>
</feature>
<keyword evidence="7" id="KW-0812">Transmembrane</keyword>
<dbReference type="SMART" id="SM00181">
    <property type="entry name" value="EGF"/>
    <property type="match status" value="38"/>
</dbReference>
<keyword evidence="2" id="KW-0964">Secreted</keyword>
<evidence type="ECO:0000256" key="6">
    <source>
        <dbReference type="SAM" id="MobiDB-lite"/>
    </source>
</evidence>
<evidence type="ECO:0000256" key="4">
    <source>
        <dbReference type="ARBA" id="ARBA00023180"/>
    </source>
</evidence>
<dbReference type="CDD" id="cd00064">
    <property type="entry name" value="FU"/>
    <property type="match status" value="1"/>
</dbReference>
<reference evidence="11" key="1">
    <citation type="journal article" date="2006" name="PLoS Biol.">
        <title>Macronuclear genome sequence of the ciliate Tetrahymena thermophila, a model eukaryote.</title>
        <authorList>
            <person name="Eisen J.A."/>
            <person name="Coyne R.S."/>
            <person name="Wu M."/>
            <person name="Wu D."/>
            <person name="Thiagarajan M."/>
            <person name="Wortman J.R."/>
            <person name="Badger J.H."/>
            <person name="Ren Q."/>
            <person name="Amedeo P."/>
            <person name="Jones K.M."/>
            <person name="Tallon L.J."/>
            <person name="Delcher A.L."/>
            <person name="Salzberg S.L."/>
            <person name="Silva J.C."/>
            <person name="Haas B.J."/>
            <person name="Majoros W.H."/>
            <person name="Farzad M."/>
            <person name="Carlton J.M."/>
            <person name="Smith R.K. Jr."/>
            <person name="Garg J."/>
            <person name="Pearlman R.E."/>
            <person name="Karrer K.M."/>
            <person name="Sun L."/>
            <person name="Manning G."/>
            <person name="Elde N.C."/>
            <person name="Turkewitz A.P."/>
            <person name="Asai D.J."/>
            <person name="Wilkes D.E."/>
            <person name="Wang Y."/>
            <person name="Cai H."/>
            <person name="Collins K."/>
            <person name="Stewart B.A."/>
            <person name="Lee S.R."/>
            <person name="Wilamowska K."/>
            <person name="Weinberg Z."/>
            <person name="Ruzzo W.L."/>
            <person name="Wloga D."/>
            <person name="Gaertig J."/>
            <person name="Frankel J."/>
            <person name="Tsao C.-C."/>
            <person name="Gorovsky M.A."/>
            <person name="Keeling P.J."/>
            <person name="Waller R.F."/>
            <person name="Patron N.J."/>
            <person name="Cherry J.M."/>
            <person name="Stover N.A."/>
            <person name="Krieger C.J."/>
            <person name="del Toro C."/>
            <person name="Ryder H.F."/>
            <person name="Williamson S.C."/>
            <person name="Barbeau R.A."/>
            <person name="Hamilton E.P."/>
            <person name="Orias E."/>
        </authorList>
    </citation>
    <scope>NUCLEOTIDE SEQUENCE [LARGE SCALE GENOMIC DNA]</scope>
    <source>
        <strain evidence="11">SB210</strain>
    </source>
</reference>
<dbReference type="OrthoDB" id="283575at2759"/>
<keyword evidence="3 8" id="KW-0732">Signal</keyword>
<sequence>MNFKKTFILLFTLYQLAKAQIDQNSNQIAQYPFQPLQNQSSASISYQINLLKTQSQNVPAINAYCISENDTFQINYNNTIRYLGLEFINIQIKFNETYDFLVVSLDFIKFGLWSAETSYLQILDTSLSLYDTSQIQNKQGNPDKYCTNPNINGNSTKYSFSTLVPQNNSNYNVSIGSNANLPENQWSISNLLFILYKCKQGFAFNKSTKQCDPCPQNCVVCSNSKQCSKCNDTFNLYNQAYCQKNCPDGYFASNGTCFKCLQICKSCESADKCLVCNNNPSKDICQDVNLTNCSCNNPTQYGICLKQNPSCKNYVGQNGQNCDKSCYCQDCNNNDFLQDNKCVSSCSKGYFQYNKTCVQQCLTNYIAINNVCQLCDKSCQNCKNKQYYCQKCVEQYFPVYFNDRNDFICVGNQSQDKDIFNQCKSLQYKYLFIDSQNKYFCYKNCPFFIDNSNPQISYCKSCQDPNCNNCSQDYKNCSQCKLNYTSVQNLCTQNCSDTIQKDCACLDGYYINDDKCLKCSNLDKNCSKCSKDGCNLCNSGFYLNDMKQCVTCSTNCKICTNSTDCQECQSQYFKNNQNQCITGDICNQQGYIQGNQCIQCKDYCQTCISDSNCTSCKEGFYLFKKDKDNQTCETCSQGYIDIDQKTCVQSCSQGYIDTNKCTKCSNQNCYSCSIVNNQQFCNKCTTGYYLIKQTGECVKSCPQKTFQNQADQTCSQCSTTCETCKDLTNCLTCPQNQFLINLNNVILCNTCEEGKYYYQVNQTCVDDCPIGIGGFNNQNQRQCVDCQDQNCLKCSTLSLNTQQANYSQQCLICRQGYLLNGTCVNNCPDSMYNDTQKNTCELCPKECKTCSSLSQCISCFDGQSLYNGTCVSSCPDSFYQDQNNCVACPQSNCLICDKQNCKKCKANNVYIQSENPPCVSCPSTKYVLDKNCNQCLQSLYLNYDKQECVSYDNCKDGYYIDGNLCSKCLYQQNCSQQTSLSQIQNCTNQKLCISCPDGYYLSIEGYCNRCPKGCKLCTAADQCSSCNDNYCPVNNQCYLISGSDGEHDITNCDNFNQFCVQQDPTKNGICLQCIKGKDKCSMCDSNSYLYNSQCLLNCPPDYIADKNIYLEKFIYSGICRTSCLSGYKQAINEKCFYCPDFCQNCTPLADSNLAKQLGQNYNCTQCNNDINNQPYYMLQLNQIQVYNCVQQCPTSYFVNSQSQCIKCGDFCQECKDEKTCNTCLIGYFLDIDNSCVQNCQKGYYQDFVQKKCIKCLDDDCAICSQNGYCQQCNKKYLLNGQCVENCGDYYFANIQDQTCQRCILNCQQCSDQKSCSKCQQGAYYQVIGENYSCQKNCLLGFYPQDSNQTCQKCDIINCSKCSQSNQCELCDDTYFLLIVSDQNKLNYSCVKSCGSSYYANAQTKMCTQCQSNCLECSIYGVCQKCNDKFYLTSDTQQCVDKCSQGYSQVDTQCIKCADNCQNCQQINQCTQCQLNFYLNGTTCLPCIPNCQECVNNTTCNQCINNYYYTQDTNICSLDCSDGYFKSINFQCIKCSNNCKVCKSENACQTCNDNYYLTSDTQQCVDKCSQGYSQVDTQCIKCADNCQNCQQINQCTQCQLNFYLNGTTCQPCIPNCQECVNNTTCNQCINNYYYTQDTNICSLDCSDGYFKSINFYCIKCSNNCKVCKSENTCQTCNDNNYLTSDTQQCVDKCSQGYSQVDTQCIKCADNCQNCQQINQCTQCQLNFYLNGTTCQPCIPNCQECVNNTTCNQCINNYYYTQDTNICSLDCSDGYFKSINFQCIKCSNNCKVCKSENTCQTCNDNNYLTSDTQQCVDKCSQGYSQVDTQCIKCADNCQNCQQINQCTQCQLNFYLNGTTCQPCIPNCQECVNNITCNQCINNYYYTQDTNICSLDCSDGYFKSINFQCIKCSNNCKVCKSENACQTCNDNYYLTPDTQQCVDKCSQGYSQVDTQCIKCADNCQNCQKINQCTQCQLNFYLNGTTCQPCIPNCQECVNNTTCNQCINNYYYTQDTNICSLDCSDGYFKSINFQCIKCSNNCKVCKSENTCQTCNDNYYLTSDSLICIDQCPQGYSQIGAQCIKCADNCLKCQIANECTQCLSSFYLDSQKCSPCISNCAECQDFNQCEKCKSDYLYTLDKNTCDQHCPLGYFNQFGTNECSKCINNCNICETQDKCQSCNDGFFLRSDYQDCVSNCQEGYSQKGTQCIKCLSYCIECDTTQDCKKCQQGFYLDVNKACQKCSVSNCISCQTNNQSCDICQQNYVFDSQTNQCLQKCPENNYVYQDSNQGYFCKQCISNCQQCSNSIECKQCKPSFYVDKQNNNTCSQCIENCINCNSNSNSCDECQQDYYFTPQLNKCTKQCLIGYFPTVDTGKRLVCQQCDNNCDSCKSSSQCEQCSQSFYLRSDTFQCVDKCPNGYSLIDTSCIKCVRNCQNCSDMNTCLQCRLGFYLNNDQQCVACQVKNCDVCQNTSNQCQVCALGFILSLDQSSCIEKCPEGQFSELINKNQICSQCSQNCSLCQDKVQCNQCIQGFTLINKQCVQCNVSQCNSCDTSVQICDQCNSSLYVSSNQLKCVSQCQPDEYLDSTQKMCKKCPQNCKKCSPDQICQECQSPYLLNHKNKCIQCDPNYYFDFQSKTCAFCDESNGNFIQNNVCKKCNYTCQTCSGISINECLTCPKNRILYLNRCICQEGYIENSSQDCQKQQIDSNGLQGMQSGMTSLSAVSMIGGAGTASSLRGMEVSQMVSFLTYVNVNYQGNSNQYLKILYSDNLSPIFPNVLQGIFEHSSNKSSTNQPQNQTSIRILSQEVYVDSYQQTDFKFMVNQKTNNFLFNVSPLIILHLSVALLLLVKFLVYRYTKLQYSKKKAVVWIKNNFRQTVYLLIFYLTYQELLLIVLLQLTKPFSEQAVSIVGSILTLLVSFYMIYLLYFIFKVVLFMPYLTVKEKNQKFGCIFYGLKENRTAQIFILIKFIQKTAICMCTIYAYHSDQVLPQIVISGIVFLYELMIRPFYYKLAAFASFLLNALYLALLFLSYLIKSEQQNNSSTPSLNYSDSFEKILLAFIIVKNVIVLVDIIILVYGFFKIIRGKRSISTSTEDVLSNRTSADLESSLSKSITWRNNPLMMNNFNSVKAGKQNMSEIQNEFRRTDSTYFSDSPPTRKDSSSPILKKTQNNIQRSSPPGQLDSTQILQNQILGKEILVVKWKQNKLFKNDMNDAL</sequence>
<feature type="signal peptide" evidence="8">
    <location>
        <begin position="1"/>
        <end position="19"/>
    </location>
</feature>
<dbReference type="KEGG" id="tet:TTHERM_00037240"/>
<evidence type="ECO:0000256" key="5">
    <source>
        <dbReference type="PROSITE-ProRule" id="PRU00206"/>
    </source>
</evidence>
<dbReference type="PROSITE" id="PS50050">
    <property type="entry name" value="TNFR_NGFR_2"/>
    <property type="match status" value="1"/>
</dbReference>
<feature type="transmembrane region" description="Helical" evidence="7">
    <location>
        <begin position="2956"/>
        <end position="2977"/>
    </location>
</feature>
<feature type="transmembrane region" description="Helical" evidence="7">
    <location>
        <begin position="3051"/>
        <end position="3075"/>
    </location>
</feature>
<feature type="disulfide bond" evidence="5">
    <location>
        <begin position="995"/>
        <end position="1010"/>
    </location>
</feature>
<feature type="transmembrane region" description="Helical" evidence="7">
    <location>
        <begin position="2824"/>
        <end position="2851"/>
    </location>
</feature>
<feature type="transmembrane region" description="Helical" evidence="7">
    <location>
        <begin position="2983"/>
        <end position="3000"/>
    </location>
</feature>
<dbReference type="Pfam" id="PF15913">
    <property type="entry name" value="Furin-like_2"/>
    <property type="match status" value="1"/>
</dbReference>
<dbReference type="InterPro" id="IPR001368">
    <property type="entry name" value="TNFR/NGFR_Cys_rich_reg"/>
</dbReference>
<dbReference type="InterPro" id="IPR006212">
    <property type="entry name" value="Furin_repeat"/>
</dbReference>
<dbReference type="InterPro" id="IPR043601">
    <property type="entry name" value="Rspo_Fu-CRD_dom"/>
</dbReference>
<feature type="transmembrane region" description="Helical" evidence="7">
    <location>
        <begin position="3007"/>
        <end position="3029"/>
    </location>
</feature>
<dbReference type="SUPFAM" id="SSF57184">
    <property type="entry name" value="Growth factor receptor domain"/>
    <property type="match status" value="19"/>
</dbReference>
<name>Q22M95_TETTS</name>
<feature type="transmembrane region" description="Helical" evidence="7">
    <location>
        <begin position="2872"/>
        <end position="2893"/>
    </location>
</feature>
<dbReference type="HOGENOM" id="CLU_225658_0_0_1"/>
<dbReference type="GeneID" id="7844748"/>
<feature type="region of interest" description="Disordered" evidence="6">
    <location>
        <begin position="3141"/>
        <end position="3178"/>
    </location>
</feature>
<dbReference type="Proteomes" id="UP000009168">
    <property type="component" value="Unassembled WGS sequence"/>
</dbReference>
<evidence type="ECO:0000256" key="1">
    <source>
        <dbReference type="ARBA" id="ARBA00004613"/>
    </source>
</evidence>
<dbReference type="EMBL" id="GG662720">
    <property type="protein sequence ID" value="EAR86282.2"/>
    <property type="molecule type" value="Genomic_DNA"/>
</dbReference>
<dbReference type="SMART" id="SM01411">
    <property type="entry name" value="Ephrin_rec_like"/>
    <property type="match status" value="8"/>
</dbReference>
<feature type="compositionally biased region" description="Polar residues" evidence="6">
    <location>
        <begin position="3156"/>
        <end position="3178"/>
    </location>
</feature>
<evidence type="ECO:0000313" key="10">
    <source>
        <dbReference type="EMBL" id="EAR86282.2"/>
    </source>
</evidence>
<dbReference type="PANTHER" id="PTHR15332">
    <property type="entry name" value="PROPROTEIN CONVERTASE SUBTILISIN_KEXIN TYPE 5-LIKE"/>
    <property type="match status" value="1"/>
</dbReference>
<dbReference type="GO" id="GO:0005576">
    <property type="term" value="C:extracellular region"/>
    <property type="evidence" value="ECO:0007669"/>
    <property type="project" value="UniProtKB-SubCell"/>
</dbReference>
<evidence type="ECO:0000259" key="9">
    <source>
        <dbReference type="PROSITE" id="PS50050"/>
    </source>
</evidence>
<comment type="subcellular location">
    <subcellularLocation>
        <location evidence="1">Secreted</location>
    </subcellularLocation>
</comment>
<dbReference type="InterPro" id="IPR000742">
    <property type="entry name" value="EGF"/>
</dbReference>
<evidence type="ECO:0000256" key="2">
    <source>
        <dbReference type="ARBA" id="ARBA00022525"/>
    </source>
</evidence>
<keyword evidence="5" id="KW-1015">Disulfide bond</keyword>
<keyword evidence="7" id="KW-1133">Transmembrane helix</keyword>
<keyword evidence="7" id="KW-0472">Membrane</keyword>
<feature type="domain" description="TNFR-Cys" evidence="9">
    <location>
        <begin position="994"/>
        <end position="1031"/>
    </location>
</feature>
<feature type="repeat" description="TNFR-Cys" evidence="5">
    <location>
        <begin position="994"/>
        <end position="1031"/>
    </location>
</feature>
<feature type="chain" id="PRO_5004200882" evidence="8">
    <location>
        <begin position="20"/>
        <end position="3210"/>
    </location>
</feature>
<organism evidence="10 11">
    <name type="scientific">Tetrahymena thermophila (strain SB210)</name>
    <dbReference type="NCBI Taxonomy" id="312017"/>
    <lineage>
        <taxon>Eukaryota</taxon>
        <taxon>Sar</taxon>
        <taxon>Alveolata</taxon>
        <taxon>Ciliophora</taxon>
        <taxon>Intramacronucleata</taxon>
        <taxon>Oligohymenophorea</taxon>
        <taxon>Hymenostomatida</taxon>
        <taxon>Tetrahymenina</taxon>
        <taxon>Tetrahymenidae</taxon>
        <taxon>Tetrahymena</taxon>
    </lineage>
</organism>